<dbReference type="GO" id="GO:0015562">
    <property type="term" value="F:efflux transmembrane transporter activity"/>
    <property type="evidence" value="ECO:0007669"/>
    <property type="project" value="InterPro"/>
</dbReference>
<keyword evidence="4" id="KW-1134">Transmembrane beta strand</keyword>
<dbReference type="Proteomes" id="UP001193389">
    <property type="component" value="Chromosome"/>
</dbReference>
<proteinExistence type="inferred from homology"/>
<dbReference type="PANTHER" id="PTHR30026:SF20">
    <property type="entry name" value="OUTER MEMBRANE PROTEIN TOLC"/>
    <property type="match status" value="1"/>
</dbReference>
<dbReference type="GO" id="GO:0015288">
    <property type="term" value="F:porin activity"/>
    <property type="evidence" value="ECO:0007669"/>
    <property type="project" value="TreeGrafter"/>
</dbReference>
<evidence type="ECO:0000256" key="4">
    <source>
        <dbReference type="ARBA" id="ARBA00022452"/>
    </source>
</evidence>
<dbReference type="PANTHER" id="PTHR30026">
    <property type="entry name" value="OUTER MEMBRANE PROTEIN TOLC"/>
    <property type="match status" value="1"/>
</dbReference>
<reference evidence="8" key="1">
    <citation type="journal article" date="2020" name="Int. J. Syst. Evol. Microbiol.">
        <title>Aquipluma nitroreducens gen. nov. sp. nov., a novel facultatively anaerobic bacterium isolated from a freshwater lake.</title>
        <authorList>
            <person name="Watanabe M."/>
            <person name="Kojima H."/>
            <person name="Fukui M."/>
        </authorList>
    </citation>
    <scope>NUCLEOTIDE SEQUENCE</scope>
    <source>
        <strain evidence="8">MeG22</strain>
    </source>
</reference>
<comment type="similarity">
    <text evidence="2">Belongs to the outer membrane factor (OMF) (TC 1.B.17) family.</text>
</comment>
<evidence type="ECO:0000313" key="9">
    <source>
        <dbReference type="Proteomes" id="UP001193389"/>
    </source>
</evidence>
<dbReference type="InterPro" id="IPR051906">
    <property type="entry name" value="TolC-like"/>
</dbReference>
<accession>A0A5K7SF40</accession>
<dbReference type="RefSeq" id="WP_318348281.1">
    <property type="nucleotide sequence ID" value="NZ_AP018694.1"/>
</dbReference>
<name>A0A5K7SF40_9BACT</name>
<comment type="subcellular location">
    <subcellularLocation>
        <location evidence="1">Cell outer membrane</location>
    </subcellularLocation>
</comment>
<dbReference type="GO" id="GO:1990281">
    <property type="term" value="C:efflux pump complex"/>
    <property type="evidence" value="ECO:0007669"/>
    <property type="project" value="TreeGrafter"/>
</dbReference>
<protein>
    <submittedName>
        <fullName evidence="8">Outer membrane efflux protein</fullName>
    </submittedName>
</protein>
<keyword evidence="9" id="KW-1185">Reference proteome</keyword>
<dbReference type="GO" id="GO:0009279">
    <property type="term" value="C:cell outer membrane"/>
    <property type="evidence" value="ECO:0007669"/>
    <property type="project" value="UniProtKB-SubCell"/>
</dbReference>
<dbReference type="EMBL" id="AP018694">
    <property type="protein sequence ID" value="BBE20105.1"/>
    <property type="molecule type" value="Genomic_DNA"/>
</dbReference>
<organism evidence="8 9">
    <name type="scientific">Aquipluma nitroreducens</name>
    <dbReference type="NCBI Taxonomy" id="2010828"/>
    <lineage>
        <taxon>Bacteria</taxon>
        <taxon>Pseudomonadati</taxon>
        <taxon>Bacteroidota</taxon>
        <taxon>Bacteroidia</taxon>
        <taxon>Marinilabiliales</taxon>
        <taxon>Prolixibacteraceae</taxon>
        <taxon>Aquipluma</taxon>
    </lineage>
</organism>
<evidence type="ECO:0000256" key="1">
    <source>
        <dbReference type="ARBA" id="ARBA00004442"/>
    </source>
</evidence>
<keyword evidence="3" id="KW-0813">Transport</keyword>
<evidence type="ECO:0000256" key="5">
    <source>
        <dbReference type="ARBA" id="ARBA00022692"/>
    </source>
</evidence>
<keyword evidence="5" id="KW-0812">Transmembrane</keyword>
<gene>
    <name evidence="8" type="ORF">AQPE_4296</name>
</gene>
<dbReference type="Gene3D" id="1.20.1600.10">
    <property type="entry name" value="Outer membrane efflux proteins (OEP)"/>
    <property type="match status" value="1"/>
</dbReference>
<evidence type="ECO:0000256" key="7">
    <source>
        <dbReference type="ARBA" id="ARBA00023237"/>
    </source>
</evidence>
<evidence type="ECO:0000256" key="3">
    <source>
        <dbReference type="ARBA" id="ARBA00022448"/>
    </source>
</evidence>
<dbReference type="InterPro" id="IPR003423">
    <property type="entry name" value="OMP_efflux"/>
</dbReference>
<dbReference type="KEGG" id="anf:AQPE_4296"/>
<dbReference type="Pfam" id="PF02321">
    <property type="entry name" value="OEP"/>
    <property type="match status" value="2"/>
</dbReference>
<keyword evidence="7" id="KW-0998">Cell outer membrane</keyword>
<keyword evidence="6" id="KW-0472">Membrane</keyword>
<evidence type="ECO:0000313" key="8">
    <source>
        <dbReference type="EMBL" id="BBE20105.1"/>
    </source>
</evidence>
<evidence type="ECO:0000256" key="6">
    <source>
        <dbReference type="ARBA" id="ARBA00023136"/>
    </source>
</evidence>
<dbReference type="AlphaFoldDB" id="A0A5K7SF40"/>
<dbReference type="SUPFAM" id="SSF56954">
    <property type="entry name" value="Outer membrane efflux proteins (OEP)"/>
    <property type="match status" value="1"/>
</dbReference>
<evidence type="ECO:0000256" key="2">
    <source>
        <dbReference type="ARBA" id="ARBA00007613"/>
    </source>
</evidence>
<sequence length="447" mass="50262">MITSREKLSRFNLLKVLLLGIILFIGFLTKAQTFTLEQCIDTALQYNRTIKLSQQDVFQANEKNKETKGNLFPKLNGITDYRYYTDLPYQLMPADAFGGPAGTYKEVQFGVPQSLNTNLQLTVPIYNPTALGAIKTTRIASELSEVQKRKTDEDVVLEVSNAYYNAQILLNQLAFLDSNMINTNKLLQTTTLLHQQQIAKGTDVDRLQLQLDQLANQRKTVFSQQQQVLNALKFLMGKPISDSIQVAITENTLVQLDPQIQATTDMKLIDKKLQFNYAELKGLRNSKLPSLGAYGVYGTTGYGNTGANSFFNFHPIGYVGAQLSIPLFNGTITKHKIVQKKIDIQKTNIQKELVSEKSKLDLINAEMQYTLANQNIATVNDQIKLAKKIYNNTVLQNKQGMATITDLLLADNSLREAQQNYIVAMVNLRKAELEYKRVTGNLMAIKN</sequence>